<comment type="caution">
    <text evidence="1">The sequence shown here is derived from an EMBL/GenBank/DDBJ whole genome shotgun (WGS) entry which is preliminary data.</text>
</comment>
<gene>
    <name evidence="1" type="ORF">DERP_012651</name>
</gene>
<keyword evidence="2" id="KW-1185">Reference proteome</keyword>
<organism evidence="1 2">
    <name type="scientific">Dermatophagoides pteronyssinus</name>
    <name type="common">European house dust mite</name>
    <dbReference type="NCBI Taxonomy" id="6956"/>
    <lineage>
        <taxon>Eukaryota</taxon>
        <taxon>Metazoa</taxon>
        <taxon>Ecdysozoa</taxon>
        <taxon>Arthropoda</taxon>
        <taxon>Chelicerata</taxon>
        <taxon>Arachnida</taxon>
        <taxon>Acari</taxon>
        <taxon>Acariformes</taxon>
        <taxon>Sarcoptiformes</taxon>
        <taxon>Astigmata</taxon>
        <taxon>Psoroptidia</taxon>
        <taxon>Analgoidea</taxon>
        <taxon>Pyroglyphidae</taxon>
        <taxon>Dermatophagoidinae</taxon>
        <taxon>Dermatophagoides</taxon>
    </lineage>
</organism>
<reference evidence="1 2" key="2">
    <citation type="journal article" date="2022" name="Mol. Biol. Evol.">
        <title>Comparative Genomics Reveals Insights into the Divergent Evolution of Astigmatic Mites and Household Pest Adaptations.</title>
        <authorList>
            <person name="Xiong Q."/>
            <person name="Wan A.T."/>
            <person name="Liu X."/>
            <person name="Fung C.S."/>
            <person name="Xiao X."/>
            <person name="Malainual N."/>
            <person name="Hou J."/>
            <person name="Wang L."/>
            <person name="Wang M."/>
            <person name="Yang K.Y."/>
            <person name="Cui Y."/>
            <person name="Leung E.L."/>
            <person name="Nong W."/>
            <person name="Shin S.K."/>
            <person name="Au S.W."/>
            <person name="Jeong K.Y."/>
            <person name="Chew F.T."/>
            <person name="Hui J.H."/>
            <person name="Leung T.F."/>
            <person name="Tungtrongchitr A."/>
            <person name="Zhong N."/>
            <person name="Liu Z."/>
            <person name="Tsui S.K."/>
        </authorList>
    </citation>
    <scope>NUCLEOTIDE SEQUENCE [LARGE SCALE GENOMIC DNA]</scope>
    <source>
        <tissue evidence="1">Whole mite body</tissue>
    </source>
</reference>
<name>A0ABQ8IYH3_DERPT</name>
<sequence>MNQVNKGKFLPFVDNAIRTPSSDTVRIVLRFLSLRKRQSDRIRRIAETISILEFGRGTVPQPTSLTTNVIPIRNSSTVLGGCR</sequence>
<evidence type="ECO:0000313" key="1">
    <source>
        <dbReference type="EMBL" id="KAH9415355.1"/>
    </source>
</evidence>
<dbReference type="EMBL" id="NJHN03000098">
    <property type="protein sequence ID" value="KAH9415355.1"/>
    <property type="molecule type" value="Genomic_DNA"/>
</dbReference>
<dbReference type="Proteomes" id="UP000887458">
    <property type="component" value="Unassembled WGS sequence"/>
</dbReference>
<accession>A0ABQ8IYH3</accession>
<evidence type="ECO:0000313" key="2">
    <source>
        <dbReference type="Proteomes" id="UP000887458"/>
    </source>
</evidence>
<proteinExistence type="predicted"/>
<reference evidence="1 2" key="1">
    <citation type="journal article" date="2018" name="J. Allergy Clin. Immunol.">
        <title>High-quality assembly of Dermatophagoides pteronyssinus genome and transcriptome reveals a wide range of novel allergens.</title>
        <authorList>
            <person name="Liu X.Y."/>
            <person name="Yang K.Y."/>
            <person name="Wang M.Q."/>
            <person name="Kwok J.S."/>
            <person name="Zeng X."/>
            <person name="Yang Z."/>
            <person name="Xiao X.J."/>
            <person name="Lau C.P."/>
            <person name="Li Y."/>
            <person name="Huang Z.M."/>
            <person name="Ba J.G."/>
            <person name="Yim A.K."/>
            <person name="Ouyang C.Y."/>
            <person name="Ngai S.M."/>
            <person name="Chan T.F."/>
            <person name="Leung E.L."/>
            <person name="Liu L."/>
            <person name="Liu Z.G."/>
            <person name="Tsui S.K."/>
        </authorList>
    </citation>
    <scope>NUCLEOTIDE SEQUENCE [LARGE SCALE GENOMIC DNA]</scope>
    <source>
        <strain evidence="1">Derp</strain>
    </source>
</reference>
<protein>
    <submittedName>
        <fullName evidence="1">Uncharacterized protein</fullName>
    </submittedName>
</protein>